<reference evidence="1" key="1">
    <citation type="journal article" date="2015" name="Nature">
        <title>Complex archaea that bridge the gap between prokaryotes and eukaryotes.</title>
        <authorList>
            <person name="Spang A."/>
            <person name="Saw J.H."/>
            <person name="Jorgensen S.L."/>
            <person name="Zaremba-Niedzwiedzka K."/>
            <person name="Martijn J."/>
            <person name="Lind A.E."/>
            <person name="van Eijk R."/>
            <person name="Schleper C."/>
            <person name="Guy L."/>
            <person name="Ettema T.J."/>
        </authorList>
    </citation>
    <scope>NUCLEOTIDE SEQUENCE</scope>
</reference>
<dbReference type="Gene3D" id="2.60.40.2410">
    <property type="entry name" value="Uncharacterised protein PF12988, DUF3872"/>
    <property type="match status" value="10"/>
</dbReference>
<protein>
    <recommendedName>
        <fullName evidence="2">DUF3872 domain-containing protein</fullName>
    </recommendedName>
</protein>
<accession>A0A0F9S0R9</accession>
<evidence type="ECO:0008006" key="2">
    <source>
        <dbReference type="Google" id="ProtNLM"/>
    </source>
</evidence>
<gene>
    <name evidence="1" type="ORF">LCGC14_0529530</name>
</gene>
<dbReference type="Pfam" id="PF12988">
    <property type="entry name" value="TraQ_transposon"/>
    <property type="match status" value="1"/>
</dbReference>
<sequence>MKRLYTPTKVAMGILALISICIIACSKDFEDVILDDFDFSFSEEHPDGSFVFEKARTTFTLVSEKEISTVDYFMRFSSEEKMGYFLSMEGDTINERDTLNINERTWSYNYVAIDTGAHKIRFTAWDSNARTKELELLYRAEFASFSFLLNKGVDEFIINSKNPVNITLLRDKETEGPTGKGNFEMSYQIENGTGKLYLGDSIYDAGRPFDLPKGISELKYLPENLGQHKLTVKAQAPDGAILTQELVLTVTDLDFSINATAASTKVELDTNLAIAIDLRTEDEESDVTYEISHAFASSSDGSGTVRDHNGGVMEPGQFRAIVPNAFNYTFTSTELGKRKIYFDLRDSNGQIKKDSVEVEVANIPFTFTGNSESNSVFKEEKTQLNFNLKSKGNTENIEYILTYEILEGNGRITDGNDITLRNSTEYPVELGNFSFFYYPENVGSHQISFSVTDNYGQEVEPVVIDVETKLNDFTVTLTPSKTTEFVNIPVNMIIDVDEVPEGADDSYEAFYSSVGNSSLRVNGTEFGPGDKFPLRPNTNNVVYTGSEAGQHDIVLSVESSADVTHTANVSIGYDQTDFSFSGGSQKTDISVGEITSLNFNISQTVGSSDYSMRFTSNGNAKIKSENGTVVSAGNIYDVPKGNFNWSLEGTDETDVAMTFYVLNDTGLEKTVTLSIGVTAKDYNFVATASQSQADTGEAVPINFNITETGIGGDSYVMYFSSGNSNGSFEYNGTTYAAGQSFSVPVRSFQGRYIGSSASGHNVEFTTRSSSGVEKTSPVSIAVTPKDYNFTASAVQSQADTGESVAINFNITELGTGGDNYTLNFSSGSNGTLEYGGRTYTPGIAFNVPTGTFQGQYTGTSSSRHDLVFTARSSSGIEKTTTVAIEVTPKDYNFTATATQSRADTGEPVAINFNVTELGLGGDTYEMSYSSGGSNGSFQYQGVTYAAGESFSVIVGSFQGDYTGLSSSNHTVSFTVRSSSEVQKTNTVSIDVTPKDYEFTANATSSQANTGEVVDINFNLGELRTGGDTYTMFYSSGGSNGSFEFQGRVYAPGERFSVPVGTFLGKYTGISESVHNIEFTVRSSSEVEKAVDVDIRYDKYEEFFDLNISQSSEDKYEGQPFSMTVVTNATVGHDPGATYEMTFTFTGASAGYIIYKGKIYREGDIISIDYGSTPIRFYPETDENFSINFQVENSTDISQTVSESIIMFKKPTAAAKGEKQNVSCGGINGCDYEVLIYTCFDTNCSEAYNGASLQQVEIRIYNRIERRYDTKLFNYNDAGGYGVNRWFRMEIEPSEGKLKYLDQRYEVRVQDSNGQWSEVEKGTVQRV</sequence>
<evidence type="ECO:0000313" key="1">
    <source>
        <dbReference type="EMBL" id="KKN60684.1"/>
    </source>
</evidence>
<comment type="caution">
    <text evidence="1">The sequence shown here is derived from an EMBL/GenBank/DDBJ whole genome shotgun (WGS) entry which is preliminary data.</text>
</comment>
<dbReference type="InterPro" id="IPR024355">
    <property type="entry name" value="TraQ_bacteroidetes"/>
</dbReference>
<name>A0A0F9S0R9_9ZZZZ</name>
<proteinExistence type="predicted"/>
<dbReference type="InterPro" id="IPR038707">
    <property type="entry name" value="TraQ_sf"/>
</dbReference>
<organism evidence="1">
    <name type="scientific">marine sediment metagenome</name>
    <dbReference type="NCBI Taxonomy" id="412755"/>
    <lineage>
        <taxon>unclassified sequences</taxon>
        <taxon>metagenomes</taxon>
        <taxon>ecological metagenomes</taxon>
    </lineage>
</organism>
<dbReference type="EMBL" id="LAZR01000686">
    <property type="protein sequence ID" value="KKN60684.1"/>
    <property type="molecule type" value="Genomic_DNA"/>
</dbReference>